<evidence type="ECO:0008006" key="3">
    <source>
        <dbReference type="Google" id="ProtNLM"/>
    </source>
</evidence>
<dbReference type="NCBIfam" id="NF040466">
    <property type="entry name" value="ydjY_domain"/>
    <property type="match status" value="1"/>
</dbReference>
<protein>
    <recommendedName>
        <fullName evidence="3">Glycosyl hydrolases family 2, sugar binding domain</fullName>
    </recommendedName>
</protein>
<organism evidence="1 2">
    <name type="scientific">Botrimarina colliarenosi</name>
    <dbReference type="NCBI Taxonomy" id="2528001"/>
    <lineage>
        <taxon>Bacteria</taxon>
        <taxon>Pseudomonadati</taxon>
        <taxon>Planctomycetota</taxon>
        <taxon>Planctomycetia</taxon>
        <taxon>Pirellulales</taxon>
        <taxon>Lacipirellulaceae</taxon>
        <taxon>Botrimarina</taxon>
    </lineage>
</organism>
<keyword evidence="2" id="KW-1185">Reference proteome</keyword>
<dbReference type="Proteomes" id="UP000317421">
    <property type="component" value="Unassembled WGS sequence"/>
</dbReference>
<accession>A0A5C6AF34</accession>
<dbReference type="OrthoDB" id="212892at2"/>
<gene>
    <name evidence="1" type="ORF">Pla108_21910</name>
</gene>
<dbReference type="AlphaFoldDB" id="A0A5C6AF34"/>
<sequence>MSGIAVSYTGANTGAGVYPAKRQAPSLQSAGLQSAGLQSAGRLVVTALGLAMGLGAGSLRAENAVELLPPPEGARQLDPQQPVWVDPAKSRVYVDGHVVLREGVLEMFACPKGTKEHESVVAVDAPAYLVHTALLAVGAEEGSPVRFDPKYQPPTGTVIEVQVQWTKDGKQQTAKAQDWVRDANTGRAMDLPWVFAGSGFWTDPDSGKQVYLADAGDFICVSNFGAAMLDVPAPSSAANGELWFEPFTERIPPRGTPVRLILTPQPDAKAAADAAPAETSDDNLEKAIAALHAARVGEGSTAARRAAWETVAATPPAQLPTVLRAMKDASPLAENWLRTAVDAIADRAGPTALPMGALREFVAETSNAPRARRVAYELIRRADPALADSMLDALRDDPSSEIRYDAVAKTLAQADAAPEADRAPLYRTALQSARTLDQIEAAERGLESLGEKVKLVDELGFVTDWSVAGPFDNRGGAGFDQPYPPEASLDAAAEYSGHSADGPAGPFGWKTAESADRLGEVDLNDALGRHKGAVGYLWATVESDTERDVEIRYSSIVATKVWVNGDLVAEHETYHSGAPFDQYVAQAKLRRGVNQLLVKACQNEQTDSWAEAWPIQLRLTGPDAEPLEGVTSHPGANSN</sequence>
<dbReference type="RefSeq" id="WP_146444923.1">
    <property type="nucleotide sequence ID" value="NZ_SJPR01000002.1"/>
</dbReference>
<reference evidence="1 2" key="1">
    <citation type="submission" date="2019-02" db="EMBL/GenBank/DDBJ databases">
        <title>Deep-cultivation of Planctomycetes and their phenomic and genomic characterization uncovers novel biology.</title>
        <authorList>
            <person name="Wiegand S."/>
            <person name="Jogler M."/>
            <person name="Boedeker C."/>
            <person name="Pinto D."/>
            <person name="Vollmers J."/>
            <person name="Rivas-Marin E."/>
            <person name="Kohn T."/>
            <person name="Peeters S.H."/>
            <person name="Heuer A."/>
            <person name="Rast P."/>
            <person name="Oberbeckmann S."/>
            <person name="Bunk B."/>
            <person name="Jeske O."/>
            <person name="Meyerdierks A."/>
            <person name="Storesund J.E."/>
            <person name="Kallscheuer N."/>
            <person name="Luecker S."/>
            <person name="Lage O.M."/>
            <person name="Pohl T."/>
            <person name="Merkel B.J."/>
            <person name="Hornburger P."/>
            <person name="Mueller R.-W."/>
            <person name="Bruemmer F."/>
            <person name="Labrenz M."/>
            <person name="Spormann A.M."/>
            <person name="Op Den Camp H."/>
            <person name="Overmann J."/>
            <person name="Amann R."/>
            <person name="Jetten M.S.M."/>
            <person name="Mascher T."/>
            <person name="Medema M.H."/>
            <person name="Devos D.P."/>
            <person name="Kaster A.-K."/>
            <person name="Ovreas L."/>
            <person name="Rohde M."/>
            <person name="Galperin M.Y."/>
            <person name="Jogler C."/>
        </authorList>
    </citation>
    <scope>NUCLEOTIDE SEQUENCE [LARGE SCALE GENOMIC DNA]</scope>
    <source>
        <strain evidence="1 2">Pla108</strain>
    </source>
</reference>
<evidence type="ECO:0000313" key="1">
    <source>
        <dbReference type="EMBL" id="TWT98036.1"/>
    </source>
</evidence>
<evidence type="ECO:0000313" key="2">
    <source>
        <dbReference type="Proteomes" id="UP000317421"/>
    </source>
</evidence>
<name>A0A5C6AF34_9BACT</name>
<comment type="caution">
    <text evidence="1">The sequence shown here is derived from an EMBL/GenBank/DDBJ whole genome shotgun (WGS) entry which is preliminary data.</text>
</comment>
<dbReference type="InterPro" id="IPR047750">
    <property type="entry name" value="YdjY-like"/>
</dbReference>
<dbReference type="EMBL" id="SJPR01000002">
    <property type="protein sequence ID" value="TWT98036.1"/>
    <property type="molecule type" value="Genomic_DNA"/>
</dbReference>
<proteinExistence type="predicted"/>